<evidence type="ECO:0000313" key="2">
    <source>
        <dbReference type="Proteomes" id="UP000800040"/>
    </source>
</evidence>
<reference evidence="1" key="1">
    <citation type="submission" date="2020-01" db="EMBL/GenBank/DDBJ databases">
        <authorList>
            <consortium name="DOE Joint Genome Institute"/>
            <person name="Haridas S."/>
            <person name="Albert R."/>
            <person name="Binder M."/>
            <person name="Bloem J."/>
            <person name="Labutti K."/>
            <person name="Salamov A."/>
            <person name="Andreopoulos B."/>
            <person name="Baker S.E."/>
            <person name="Barry K."/>
            <person name="Bills G."/>
            <person name="Bluhm B.H."/>
            <person name="Cannon C."/>
            <person name="Castanera R."/>
            <person name="Culley D.E."/>
            <person name="Daum C."/>
            <person name="Ezra D."/>
            <person name="Gonzalez J.B."/>
            <person name="Henrissat B."/>
            <person name="Kuo A."/>
            <person name="Liang C."/>
            <person name="Lipzen A."/>
            <person name="Lutzoni F."/>
            <person name="Magnuson J."/>
            <person name="Mondo S."/>
            <person name="Nolan M."/>
            <person name="Ohm R."/>
            <person name="Pangilinan J."/>
            <person name="Park H.-J."/>
            <person name="Ramirez L."/>
            <person name="Alfaro M."/>
            <person name="Sun H."/>
            <person name="Tritt A."/>
            <person name="Yoshinaga Y."/>
            <person name="Zwiers L.-H."/>
            <person name="Turgeon B.G."/>
            <person name="Goodwin S.B."/>
            <person name="Spatafora J.W."/>
            <person name="Crous P.W."/>
            <person name="Grigoriev I.V."/>
        </authorList>
    </citation>
    <scope>NUCLEOTIDE SEQUENCE</scope>
    <source>
        <strain evidence="1">P77</strain>
    </source>
</reference>
<gene>
    <name evidence="1" type="ORF">BDW02DRAFT_618598</name>
</gene>
<dbReference type="EMBL" id="ML975658">
    <property type="protein sequence ID" value="KAF1828135.1"/>
    <property type="molecule type" value="Genomic_DNA"/>
</dbReference>
<sequence length="114" mass="12576">TNPAAANRSKASLVVSPYIKHLFCICCQLSLRNIASCAGRIPLGQIPETSRGYATDSSADIDAVVKDVVAWLARPANTTWLLIFDNVDREYKAQRGDPNAYDVRRYLSGADQCW</sequence>
<dbReference type="Proteomes" id="UP000800040">
    <property type="component" value="Unassembled WGS sequence"/>
</dbReference>
<accession>A0A6A5JV65</accession>
<evidence type="ECO:0000313" key="1">
    <source>
        <dbReference type="EMBL" id="KAF1828135.1"/>
    </source>
</evidence>
<proteinExistence type="predicted"/>
<dbReference type="AlphaFoldDB" id="A0A6A5JV65"/>
<name>A0A6A5JV65_9PLEO</name>
<feature type="non-terminal residue" evidence="1">
    <location>
        <position position="1"/>
    </location>
</feature>
<dbReference type="OrthoDB" id="674604at2759"/>
<keyword evidence="2" id="KW-1185">Reference proteome</keyword>
<protein>
    <submittedName>
        <fullName evidence="1">Uncharacterized protein</fullName>
    </submittedName>
</protein>
<organism evidence="1 2">
    <name type="scientific">Decorospora gaudefroyi</name>
    <dbReference type="NCBI Taxonomy" id="184978"/>
    <lineage>
        <taxon>Eukaryota</taxon>
        <taxon>Fungi</taxon>
        <taxon>Dikarya</taxon>
        <taxon>Ascomycota</taxon>
        <taxon>Pezizomycotina</taxon>
        <taxon>Dothideomycetes</taxon>
        <taxon>Pleosporomycetidae</taxon>
        <taxon>Pleosporales</taxon>
        <taxon>Pleosporineae</taxon>
        <taxon>Pleosporaceae</taxon>
        <taxon>Decorospora</taxon>
    </lineage>
</organism>